<evidence type="ECO:0000313" key="3">
    <source>
        <dbReference type="Proteomes" id="UP001268651"/>
    </source>
</evidence>
<evidence type="ECO:0000256" key="1">
    <source>
        <dbReference type="SAM" id="SignalP"/>
    </source>
</evidence>
<dbReference type="EMBL" id="JAWHTF010000002">
    <property type="protein sequence ID" value="MDU8885643.1"/>
    <property type="molecule type" value="Genomic_DNA"/>
</dbReference>
<dbReference type="RefSeq" id="WP_316661539.1">
    <property type="nucleotide sequence ID" value="NZ_JAWHTF010000002.1"/>
</dbReference>
<evidence type="ECO:0000313" key="2">
    <source>
        <dbReference type="EMBL" id="MDU8885643.1"/>
    </source>
</evidence>
<dbReference type="Proteomes" id="UP001268651">
    <property type="component" value="Unassembled WGS sequence"/>
</dbReference>
<name>A0ABU3U5F9_9FLAO</name>
<feature type="chain" id="PRO_5046904902" description="Transporter" evidence="1">
    <location>
        <begin position="24"/>
        <end position="284"/>
    </location>
</feature>
<keyword evidence="1" id="KW-0732">Signal</keyword>
<keyword evidence="3" id="KW-1185">Reference proteome</keyword>
<gene>
    <name evidence="2" type="ORF">RXV94_05690</name>
</gene>
<organism evidence="2 3">
    <name type="scientific">Gilvirhabdus luticola</name>
    <dbReference type="NCBI Taxonomy" id="3079858"/>
    <lineage>
        <taxon>Bacteria</taxon>
        <taxon>Pseudomonadati</taxon>
        <taxon>Bacteroidota</taxon>
        <taxon>Flavobacteriia</taxon>
        <taxon>Flavobacteriales</taxon>
        <taxon>Flavobacteriaceae</taxon>
        <taxon>Gilvirhabdus</taxon>
    </lineage>
</organism>
<proteinExistence type="predicted"/>
<protein>
    <recommendedName>
        <fullName evidence="4">Transporter</fullName>
    </recommendedName>
</protein>
<comment type="caution">
    <text evidence="2">The sequence shown here is derived from an EMBL/GenBank/DDBJ whole genome shotgun (WGS) entry which is preliminary data.</text>
</comment>
<reference evidence="2 3" key="1">
    <citation type="submission" date="2023-10" db="EMBL/GenBank/DDBJ databases">
        <title>Marimonas sp. nov. isolated from tidal mud flat.</title>
        <authorList>
            <person name="Jaincy N.J."/>
            <person name="Srinivasan S."/>
            <person name="Lee S.-S."/>
        </authorList>
    </citation>
    <scope>NUCLEOTIDE SEQUENCE [LARGE SCALE GENOMIC DNA]</scope>
    <source>
        <strain evidence="2 3">MJ-SS3</strain>
    </source>
</reference>
<feature type="signal peptide" evidence="1">
    <location>
        <begin position="1"/>
        <end position="23"/>
    </location>
</feature>
<evidence type="ECO:0008006" key="4">
    <source>
        <dbReference type="Google" id="ProtNLM"/>
    </source>
</evidence>
<sequence length="284" mass="32960">MYTFKNFLVALIGLLFGLGQSFCQDDDRNFLRDRGSNGIPTSMFGTYAEKGDIILYPFYEYYYDKDFEYEPFEFGYGSEIEYRSKYTAHEGLIYFGLGISDWVMVELEAAVISGKLEKSTDDTSQMPDEIKESGLGDVEGQVRWRYNMETLKKPEYFSYLEFVFPFTPDKPLTGTGDWEFKLGSGILKGFKFGTMTFRIAAEYDGAEDKFELGEMALEYLRKVNDWFRFYIGVEGTQDEWELINDLQFHIKSWMFIRVNNAIGITSKATDYAPELGVVFYLNKI</sequence>
<accession>A0ABU3U5F9</accession>